<protein>
    <submittedName>
        <fullName evidence="2">Uncharacterized protein</fullName>
    </submittedName>
</protein>
<gene>
    <name evidence="2" type="ORF">EYF80_062733</name>
</gene>
<organism evidence="2 3">
    <name type="scientific">Liparis tanakae</name>
    <name type="common">Tanaka's snailfish</name>
    <dbReference type="NCBI Taxonomy" id="230148"/>
    <lineage>
        <taxon>Eukaryota</taxon>
        <taxon>Metazoa</taxon>
        <taxon>Chordata</taxon>
        <taxon>Craniata</taxon>
        <taxon>Vertebrata</taxon>
        <taxon>Euteleostomi</taxon>
        <taxon>Actinopterygii</taxon>
        <taxon>Neopterygii</taxon>
        <taxon>Teleostei</taxon>
        <taxon>Neoteleostei</taxon>
        <taxon>Acanthomorphata</taxon>
        <taxon>Eupercaria</taxon>
        <taxon>Perciformes</taxon>
        <taxon>Cottioidei</taxon>
        <taxon>Cottales</taxon>
        <taxon>Liparidae</taxon>
        <taxon>Liparis</taxon>
    </lineage>
</organism>
<reference evidence="2 3" key="1">
    <citation type="submission" date="2019-03" db="EMBL/GenBank/DDBJ databases">
        <title>First draft genome of Liparis tanakae, snailfish: a comprehensive survey of snailfish specific genes.</title>
        <authorList>
            <person name="Kim W."/>
            <person name="Song I."/>
            <person name="Jeong J.-H."/>
            <person name="Kim D."/>
            <person name="Kim S."/>
            <person name="Ryu S."/>
            <person name="Song J.Y."/>
            <person name="Lee S.K."/>
        </authorList>
    </citation>
    <scope>NUCLEOTIDE SEQUENCE [LARGE SCALE GENOMIC DNA]</scope>
    <source>
        <tissue evidence="2">Muscle</tissue>
    </source>
</reference>
<proteinExistence type="predicted"/>
<feature type="region of interest" description="Disordered" evidence="1">
    <location>
        <begin position="18"/>
        <end position="99"/>
    </location>
</feature>
<name>A0A4Z2EF59_9TELE</name>
<dbReference type="AlphaFoldDB" id="A0A4Z2EF59"/>
<evidence type="ECO:0000313" key="2">
    <source>
        <dbReference type="EMBL" id="TNN27124.1"/>
    </source>
</evidence>
<accession>A0A4Z2EF59</accession>
<comment type="caution">
    <text evidence="2">The sequence shown here is derived from an EMBL/GenBank/DDBJ whole genome shotgun (WGS) entry which is preliminary data.</text>
</comment>
<keyword evidence="3" id="KW-1185">Reference proteome</keyword>
<feature type="compositionally biased region" description="Gly residues" evidence="1">
    <location>
        <begin position="58"/>
        <end position="71"/>
    </location>
</feature>
<feature type="compositionally biased region" description="Basic and acidic residues" evidence="1">
    <location>
        <begin position="34"/>
        <end position="57"/>
    </location>
</feature>
<sequence>MGGPVACSLVSRCELGRHLGPGGPGHPAAGFRRRGCDWRRRVGGRRGERKPSPDTGRRGGGGGGGEPGGGLQPSRPHGPGGGPGADGVRRLRRARVRPLLPAGGGRRVARRLPALQPLPLRAAGAAVAVLEGREHLLPAGLLQVSLGARPPLLRPSGL</sequence>
<dbReference type="EMBL" id="SRLO01008838">
    <property type="protein sequence ID" value="TNN27124.1"/>
    <property type="molecule type" value="Genomic_DNA"/>
</dbReference>
<dbReference type="Proteomes" id="UP000314294">
    <property type="component" value="Unassembled WGS sequence"/>
</dbReference>
<evidence type="ECO:0000313" key="3">
    <source>
        <dbReference type="Proteomes" id="UP000314294"/>
    </source>
</evidence>
<evidence type="ECO:0000256" key="1">
    <source>
        <dbReference type="SAM" id="MobiDB-lite"/>
    </source>
</evidence>